<keyword evidence="2" id="KW-1185">Reference proteome</keyword>
<evidence type="ECO:0000313" key="1">
    <source>
        <dbReference type="EMBL" id="KAI3958151.1"/>
    </source>
</evidence>
<dbReference type="EMBL" id="JAJJMB010001184">
    <property type="protein sequence ID" value="KAI3958151.1"/>
    <property type="molecule type" value="Genomic_DNA"/>
</dbReference>
<dbReference type="AlphaFoldDB" id="A0AAD4TIR5"/>
<dbReference type="Proteomes" id="UP001202328">
    <property type="component" value="Unassembled WGS sequence"/>
</dbReference>
<accession>A0AAD4TIR5</accession>
<gene>
    <name evidence="1" type="ORF">MKW98_020793</name>
</gene>
<reference evidence="1" key="1">
    <citation type="submission" date="2022-04" db="EMBL/GenBank/DDBJ databases">
        <title>A functionally conserved STORR gene fusion in Papaver species that diverged 16.8 million years ago.</title>
        <authorList>
            <person name="Catania T."/>
        </authorList>
    </citation>
    <scope>NUCLEOTIDE SEQUENCE</scope>
    <source>
        <strain evidence="1">S-188037</strain>
    </source>
</reference>
<evidence type="ECO:0000313" key="2">
    <source>
        <dbReference type="Proteomes" id="UP001202328"/>
    </source>
</evidence>
<name>A0AAD4TIR5_9MAGN</name>
<proteinExistence type="predicted"/>
<sequence length="93" mass="10593">MATSSSSSMSPSELCAAYMKVHDAVMASSRKFQKGRPNLEKLKERHTNKECSMVDEKIIDDGNRQKEIDCEFEKYVSAEPMFVKIDNFSSLLH</sequence>
<comment type="caution">
    <text evidence="1">The sequence shown here is derived from an EMBL/GenBank/DDBJ whole genome shotgun (WGS) entry which is preliminary data.</text>
</comment>
<organism evidence="1 2">
    <name type="scientific">Papaver atlanticum</name>
    <dbReference type="NCBI Taxonomy" id="357466"/>
    <lineage>
        <taxon>Eukaryota</taxon>
        <taxon>Viridiplantae</taxon>
        <taxon>Streptophyta</taxon>
        <taxon>Embryophyta</taxon>
        <taxon>Tracheophyta</taxon>
        <taxon>Spermatophyta</taxon>
        <taxon>Magnoliopsida</taxon>
        <taxon>Ranunculales</taxon>
        <taxon>Papaveraceae</taxon>
        <taxon>Papaveroideae</taxon>
        <taxon>Papaver</taxon>
    </lineage>
</organism>
<protein>
    <submittedName>
        <fullName evidence="1">Uncharacterized protein</fullName>
    </submittedName>
</protein>